<dbReference type="Proteomes" id="UP001500363">
    <property type="component" value="Unassembled WGS sequence"/>
</dbReference>
<dbReference type="SUPFAM" id="SSF56112">
    <property type="entry name" value="Protein kinase-like (PK-like)"/>
    <property type="match status" value="1"/>
</dbReference>
<feature type="domain" description="Aminoglycoside phosphotransferase" evidence="1">
    <location>
        <begin position="24"/>
        <end position="138"/>
    </location>
</feature>
<evidence type="ECO:0000313" key="2">
    <source>
        <dbReference type="EMBL" id="GAA1552666.1"/>
    </source>
</evidence>
<evidence type="ECO:0000259" key="1">
    <source>
        <dbReference type="Pfam" id="PF01636"/>
    </source>
</evidence>
<accession>A0ABP4MYX7</accession>
<name>A0ABP4MYX7_9ACTN</name>
<dbReference type="EMBL" id="BAAANC010000004">
    <property type="protein sequence ID" value="GAA1552666.1"/>
    <property type="molecule type" value="Genomic_DNA"/>
</dbReference>
<keyword evidence="3" id="KW-1185">Reference proteome</keyword>
<proteinExistence type="predicted"/>
<evidence type="ECO:0000313" key="3">
    <source>
        <dbReference type="Proteomes" id="UP001500363"/>
    </source>
</evidence>
<feature type="domain" description="Aminoglycoside phosphotransferase" evidence="1">
    <location>
        <begin position="149"/>
        <end position="215"/>
    </location>
</feature>
<dbReference type="Gene3D" id="3.90.1200.10">
    <property type="match status" value="1"/>
</dbReference>
<dbReference type="Pfam" id="PF01636">
    <property type="entry name" value="APH"/>
    <property type="match status" value="2"/>
</dbReference>
<gene>
    <name evidence="2" type="ORF">GCM10009741_66450</name>
</gene>
<protein>
    <recommendedName>
        <fullName evidence="1">Aminoglycoside phosphotransferase domain-containing protein</fullName>
    </recommendedName>
</protein>
<dbReference type="InterPro" id="IPR002575">
    <property type="entry name" value="Aminoglycoside_PTrfase"/>
</dbReference>
<dbReference type="RefSeq" id="WP_344181376.1">
    <property type="nucleotide sequence ID" value="NZ_BAAANC010000004.1"/>
</dbReference>
<dbReference type="InterPro" id="IPR011009">
    <property type="entry name" value="Kinase-like_dom_sf"/>
</dbReference>
<sequence>MTFAFTPDVAEAVDSEWGVSGTSAERLTGGEESAAYRVGTVVVRIGPVTRGTAVMEWCHQVADSVRLAEVVAPLRTSAGASVVRVGGRPVSVWPLVQGRWLDAGNPAEAEQAARLLARVHRGLRDVVMPARPERSFLELAGGSGELDRWLAGFTRRKQPLHGDYYRGNLLVDDGRIAGLIDWDEAWVGAPEVELAGAAREFGNHWSTDLGRAKEFVAWYHDEGGTAGAMDDETLVQLIRHRLRAELTAFGGDGTDEYYDRVRELFVKLRP</sequence>
<organism evidence="2 3">
    <name type="scientific">Kribbella lupini</name>
    <dbReference type="NCBI Taxonomy" id="291602"/>
    <lineage>
        <taxon>Bacteria</taxon>
        <taxon>Bacillati</taxon>
        <taxon>Actinomycetota</taxon>
        <taxon>Actinomycetes</taxon>
        <taxon>Propionibacteriales</taxon>
        <taxon>Kribbellaceae</taxon>
        <taxon>Kribbella</taxon>
    </lineage>
</organism>
<reference evidence="3" key="1">
    <citation type="journal article" date="2019" name="Int. J. Syst. Evol. Microbiol.">
        <title>The Global Catalogue of Microorganisms (GCM) 10K type strain sequencing project: providing services to taxonomists for standard genome sequencing and annotation.</title>
        <authorList>
            <consortium name="The Broad Institute Genomics Platform"/>
            <consortium name="The Broad Institute Genome Sequencing Center for Infectious Disease"/>
            <person name="Wu L."/>
            <person name="Ma J."/>
        </authorList>
    </citation>
    <scope>NUCLEOTIDE SEQUENCE [LARGE SCALE GENOMIC DNA]</scope>
    <source>
        <strain evidence="3">JCM 14303</strain>
    </source>
</reference>
<comment type="caution">
    <text evidence="2">The sequence shown here is derived from an EMBL/GenBank/DDBJ whole genome shotgun (WGS) entry which is preliminary data.</text>
</comment>